<name>A0AAI8EUB0_XANAC</name>
<evidence type="ECO:0000313" key="2">
    <source>
        <dbReference type="Proteomes" id="UP000000576"/>
    </source>
</evidence>
<dbReference type="KEGG" id="xac:XAC3968"/>
<organism evidence="1 2">
    <name type="scientific">Xanthomonas axonopodis pv. citri (strain 306)</name>
    <dbReference type="NCBI Taxonomy" id="190486"/>
    <lineage>
        <taxon>Bacteria</taxon>
        <taxon>Pseudomonadati</taxon>
        <taxon>Pseudomonadota</taxon>
        <taxon>Gammaproteobacteria</taxon>
        <taxon>Lysobacterales</taxon>
        <taxon>Lysobacteraceae</taxon>
        <taxon>Xanthomonas</taxon>
    </lineage>
</organism>
<dbReference type="EMBL" id="AE008923">
    <property type="protein sequence ID" value="AAM38805.1"/>
    <property type="molecule type" value="Genomic_DNA"/>
</dbReference>
<dbReference type="AlphaFoldDB" id="A0AAI8EUB0"/>
<sequence>MTSPLRRDRASLLASVAAEGRVVEVGVAGALLQCQIQAKHNQEHHDQTDGDTPAAQLQQGVPPHAGFRCAACMMRLTATGLAVLHPGYSRSITSPLTLMIRRYISVERFRIFREMRHCKGDFRLSGDHIRDPRWSGALLS</sequence>
<evidence type="ECO:0000313" key="1">
    <source>
        <dbReference type="EMBL" id="AAM38805.1"/>
    </source>
</evidence>
<accession>A0AAI8EUB0</accession>
<dbReference type="Proteomes" id="UP000000576">
    <property type="component" value="Chromosome"/>
</dbReference>
<proteinExistence type="predicted"/>
<protein>
    <submittedName>
        <fullName evidence="1">Uncharacterized protein</fullName>
    </submittedName>
</protein>
<reference evidence="1 2" key="1">
    <citation type="journal article" date="2002" name="Nature">
        <title>Comparison of the genomes of two Xanthomonas pathogens with differing host specificities.</title>
        <authorList>
            <person name="da Silva A.C."/>
            <person name="Ferro J.A."/>
            <person name="Reinach F.C."/>
            <person name="Farah C.S."/>
            <person name="Furlan L.R."/>
            <person name="Quaggio R.B."/>
            <person name="Monteiro-Vitorello C.B."/>
            <person name="Van Sluys M.A."/>
            <person name="Almeida N.F."/>
            <person name="Alves L.M."/>
            <person name="do Amaral A.M."/>
            <person name="Bertolini M.C."/>
            <person name="Camargo L.E."/>
            <person name="Camarotte G."/>
            <person name="Cannavan F."/>
            <person name="Cardozo J."/>
            <person name="Chambergo F."/>
            <person name="Ciapina L.P."/>
            <person name="Cicarelli R.M."/>
            <person name="Coutinho L.L."/>
            <person name="Cursino-Santos J.R."/>
            <person name="El-Dorry H."/>
            <person name="Faria J.B."/>
            <person name="Ferreira A.J."/>
            <person name="Ferreira R.C."/>
            <person name="Ferro M.I."/>
            <person name="Formighieri E.F."/>
            <person name="Franco M.C."/>
            <person name="Greggio C.C."/>
            <person name="Gruber A."/>
            <person name="Katsuyama A.M."/>
            <person name="Kishi L.T."/>
            <person name="Leite R.P."/>
            <person name="Lemos E.G."/>
            <person name="Lemos M.V."/>
            <person name="Locali E.C."/>
            <person name="Machado M.A."/>
            <person name="Madeira A.M."/>
            <person name="Martinez-Rossi N.M."/>
            <person name="Martins E.C."/>
            <person name="Meidanis J."/>
            <person name="Menck C.F."/>
            <person name="Miyaki C.Y."/>
            <person name="Moon D.H."/>
            <person name="Moreira L.M."/>
            <person name="Novo M.T."/>
            <person name="Okura V.K."/>
            <person name="Oliveira M.C."/>
            <person name="Oliveira V.R."/>
            <person name="Pereira H.A."/>
            <person name="Rossi A."/>
            <person name="Sena J.A."/>
            <person name="Silva C."/>
            <person name="de Souza R.F."/>
            <person name="Spinola L.A."/>
            <person name="Takita M.A."/>
            <person name="Tamura R.E."/>
            <person name="Teixeira E.C."/>
            <person name="Tezza R.I."/>
            <person name="Trindade dos Santos M."/>
            <person name="Truffi D."/>
            <person name="Tsai S.M."/>
            <person name="White F.F."/>
            <person name="Setubal J.C."/>
            <person name="Kitajima J.P."/>
        </authorList>
    </citation>
    <scope>NUCLEOTIDE SEQUENCE [LARGE SCALE GENOMIC DNA]</scope>
    <source>
        <strain evidence="1 2">306</strain>
    </source>
</reference>
<gene>
    <name evidence="1" type="ordered locus">XAC3968</name>
</gene>